<protein>
    <submittedName>
        <fullName evidence="1">DNA alkylation repair protein</fullName>
    </submittedName>
</protein>
<sequence length="277" mass="31402">MADLEVLKARKGAVRRSEIPSNVVAALNRGEIETVNLVEFLVVDHSKLFRHTRSQLALDDAPAKQIAAAIKKLSGEGVMQRLAETGKVFHASLEGNAHRETVYEQLAKHPSDILRNWAAYMDAANAKLTFAQRLKRAKLFATDANMGVREIAWMSVRVPAADGIVSQIEKLHPFAKHKNYLMRRFAIELSRPCGVWTKHISALKQQPEIAEPLLEYCREDETKYVQDSVANWLNDASKTRPDFVENLCDRWLSETNSKHTQRITHRALRTLRKKADA</sequence>
<dbReference type="Proteomes" id="UP000240009">
    <property type="component" value="Unassembled WGS sequence"/>
</dbReference>
<proteinExistence type="predicted"/>
<evidence type="ECO:0000313" key="2">
    <source>
        <dbReference type="Proteomes" id="UP000240009"/>
    </source>
</evidence>
<gene>
    <name evidence="1" type="ORF">C5Y96_19150</name>
</gene>
<organism evidence="1 2">
    <name type="scientific">Blastopirellula marina</name>
    <dbReference type="NCBI Taxonomy" id="124"/>
    <lineage>
        <taxon>Bacteria</taxon>
        <taxon>Pseudomonadati</taxon>
        <taxon>Planctomycetota</taxon>
        <taxon>Planctomycetia</taxon>
        <taxon>Pirellulales</taxon>
        <taxon>Pirellulaceae</taxon>
        <taxon>Blastopirellula</taxon>
    </lineage>
</organism>
<comment type="caution">
    <text evidence="1">The sequence shown here is derived from an EMBL/GenBank/DDBJ whole genome shotgun (WGS) entry which is preliminary data.</text>
</comment>
<accession>A0A2S8F653</accession>
<name>A0A2S8F653_9BACT</name>
<evidence type="ECO:0000313" key="1">
    <source>
        <dbReference type="EMBL" id="PQO27645.1"/>
    </source>
</evidence>
<dbReference type="EMBL" id="PUIA01000057">
    <property type="protein sequence ID" value="PQO27645.1"/>
    <property type="molecule type" value="Genomic_DNA"/>
</dbReference>
<dbReference type="AlphaFoldDB" id="A0A2S8F653"/>
<dbReference type="RefSeq" id="WP_105356625.1">
    <property type="nucleotide sequence ID" value="NZ_PUIA01000057.1"/>
</dbReference>
<dbReference type="OrthoDB" id="9797162at2"/>
<dbReference type="Gene3D" id="1.25.40.290">
    <property type="entry name" value="ARM repeat domains"/>
    <property type="match status" value="1"/>
</dbReference>
<dbReference type="SUPFAM" id="SSF48371">
    <property type="entry name" value="ARM repeat"/>
    <property type="match status" value="1"/>
</dbReference>
<reference evidence="1 2" key="1">
    <citation type="submission" date="2018-02" db="EMBL/GenBank/DDBJ databases">
        <title>Comparative genomes isolates from brazilian mangrove.</title>
        <authorList>
            <person name="Araujo J.E."/>
            <person name="Taketani R.G."/>
            <person name="Silva M.C.P."/>
            <person name="Loureco M.V."/>
            <person name="Andreote F.D."/>
        </authorList>
    </citation>
    <scope>NUCLEOTIDE SEQUENCE [LARGE SCALE GENOMIC DNA]</scope>
    <source>
        <strain evidence="1 2">HEX-2 MGV</strain>
    </source>
</reference>
<dbReference type="InterPro" id="IPR016024">
    <property type="entry name" value="ARM-type_fold"/>
</dbReference>